<evidence type="ECO:0000256" key="1">
    <source>
        <dbReference type="ARBA" id="ARBA00008898"/>
    </source>
</evidence>
<dbReference type="Gene3D" id="2.30.110.10">
    <property type="entry name" value="Electron Transport, Fmn-binding Protein, Chain A"/>
    <property type="match status" value="1"/>
</dbReference>
<dbReference type="Proteomes" id="UP000263993">
    <property type="component" value="Unassembled WGS sequence"/>
</dbReference>
<accession>A0A371BAF9</accession>
<organism evidence="4 5">
    <name type="scientific">Undibacter mobilis</name>
    <dbReference type="NCBI Taxonomy" id="2292256"/>
    <lineage>
        <taxon>Bacteria</taxon>
        <taxon>Pseudomonadati</taxon>
        <taxon>Pseudomonadota</taxon>
        <taxon>Alphaproteobacteria</taxon>
        <taxon>Hyphomicrobiales</taxon>
        <taxon>Nitrobacteraceae</taxon>
        <taxon>Undibacter</taxon>
    </lineage>
</organism>
<dbReference type="Pfam" id="PF01613">
    <property type="entry name" value="Flavin_Reduct"/>
    <property type="match status" value="1"/>
</dbReference>
<dbReference type="SMART" id="SM00903">
    <property type="entry name" value="Flavin_Reduct"/>
    <property type="match status" value="1"/>
</dbReference>
<evidence type="ECO:0000313" key="5">
    <source>
        <dbReference type="Proteomes" id="UP000263993"/>
    </source>
</evidence>
<keyword evidence="2" id="KW-0560">Oxidoreductase</keyword>
<sequence length="181" mass="19614">MSDTTAATFNVRDFRNALGLFGTGVAIISAEVDGNKLGATVSSFNSVSLEPALVLFSVARSALGLAQWKAAKALAISILGENQIELSNRFARAAGSKWEGLADRRAGNGSPLPPDVLMHFECRPYAVYDGGDHEIFVCEVTGYTIHHTGRPPLLFFSGRYRKLAHDDGPRAPEDNLWLHGW</sequence>
<protein>
    <submittedName>
        <fullName evidence="4">Flavin reductase</fullName>
    </submittedName>
</protein>
<comment type="caution">
    <text evidence="4">The sequence shown here is derived from an EMBL/GenBank/DDBJ whole genome shotgun (WGS) entry which is preliminary data.</text>
</comment>
<proteinExistence type="inferred from homology"/>
<evidence type="ECO:0000259" key="3">
    <source>
        <dbReference type="SMART" id="SM00903"/>
    </source>
</evidence>
<dbReference type="OrthoDB" id="9792858at2"/>
<dbReference type="InterPro" id="IPR002563">
    <property type="entry name" value="Flavin_Rdtase-like_dom"/>
</dbReference>
<dbReference type="GO" id="GO:0042602">
    <property type="term" value="F:riboflavin reductase (NADPH) activity"/>
    <property type="evidence" value="ECO:0007669"/>
    <property type="project" value="TreeGrafter"/>
</dbReference>
<dbReference type="InterPro" id="IPR012349">
    <property type="entry name" value="Split_barrel_FMN-bd"/>
</dbReference>
<dbReference type="SUPFAM" id="SSF50475">
    <property type="entry name" value="FMN-binding split barrel"/>
    <property type="match status" value="1"/>
</dbReference>
<dbReference type="PANTHER" id="PTHR30466">
    <property type="entry name" value="FLAVIN REDUCTASE"/>
    <property type="match status" value="1"/>
</dbReference>
<evidence type="ECO:0000256" key="2">
    <source>
        <dbReference type="ARBA" id="ARBA00023002"/>
    </source>
</evidence>
<dbReference type="InterPro" id="IPR050268">
    <property type="entry name" value="NADH-dep_flavin_reductase"/>
</dbReference>
<dbReference type="PANTHER" id="PTHR30466:SF11">
    <property type="entry name" value="FLAVIN-DEPENDENT MONOOXYGENASE, REDUCTASE SUBUNIT HSAB"/>
    <property type="match status" value="1"/>
</dbReference>
<dbReference type="AlphaFoldDB" id="A0A371BAF9"/>
<dbReference type="GO" id="GO:0010181">
    <property type="term" value="F:FMN binding"/>
    <property type="evidence" value="ECO:0007669"/>
    <property type="project" value="InterPro"/>
</dbReference>
<name>A0A371BAF9_9BRAD</name>
<keyword evidence="5" id="KW-1185">Reference proteome</keyword>
<dbReference type="EMBL" id="QRGO01000001">
    <property type="protein sequence ID" value="RDV04560.1"/>
    <property type="molecule type" value="Genomic_DNA"/>
</dbReference>
<reference evidence="5" key="1">
    <citation type="submission" date="2018-08" db="EMBL/GenBank/DDBJ databases">
        <authorList>
            <person name="Kim S.-J."/>
            <person name="Jung G.-Y."/>
        </authorList>
    </citation>
    <scope>NUCLEOTIDE SEQUENCE [LARGE SCALE GENOMIC DNA]</scope>
    <source>
        <strain evidence="5">GY_H</strain>
    </source>
</reference>
<comment type="similarity">
    <text evidence="1">Belongs to the non-flavoprotein flavin reductase family.</text>
</comment>
<gene>
    <name evidence="4" type="ORF">DXH78_08270</name>
</gene>
<dbReference type="RefSeq" id="WP_115516585.1">
    <property type="nucleotide sequence ID" value="NZ_QRGO01000001.1"/>
</dbReference>
<feature type="domain" description="Flavin reductase like" evidence="3">
    <location>
        <begin position="18"/>
        <end position="162"/>
    </location>
</feature>
<evidence type="ECO:0000313" key="4">
    <source>
        <dbReference type="EMBL" id="RDV04560.1"/>
    </source>
</evidence>